<dbReference type="InterPro" id="IPR037410">
    <property type="entry name" value="BudR_PBP2"/>
</dbReference>
<evidence type="ECO:0000313" key="6">
    <source>
        <dbReference type="EMBL" id="CAA2106653.1"/>
    </source>
</evidence>
<dbReference type="InterPro" id="IPR005119">
    <property type="entry name" value="LysR_subst-bd"/>
</dbReference>
<dbReference type="GO" id="GO:0003677">
    <property type="term" value="F:DNA binding"/>
    <property type="evidence" value="ECO:0007669"/>
    <property type="project" value="UniProtKB-KW"/>
</dbReference>
<dbReference type="SUPFAM" id="SSF53850">
    <property type="entry name" value="Periplasmic binding protein-like II"/>
    <property type="match status" value="1"/>
</dbReference>
<dbReference type="GO" id="GO:0003700">
    <property type="term" value="F:DNA-binding transcription factor activity"/>
    <property type="evidence" value="ECO:0007669"/>
    <property type="project" value="InterPro"/>
</dbReference>
<dbReference type="AlphaFoldDB" id="A0A679JGF8"/>
<name>A0A679JGF8_VARPD</name>
<dbReference type="Gene3D" id="1.10.10.10">
    <property type="entry name" value="Winged helix-like DNA-binding domain superfamily/Winged helix DNA-binding domain"/>
    <property type="match status" value="1"/>
</dbReference>
<dbReference type="InterPro" id="IPR036390">
    <property type="entry name" value="WH_DNA-bd_sf"/>
</dbReference>
<dbReference type="Gene3D" id="3.40.190.10">
    <property type="entry name" value="Periplasmic binding protein-like II"/>
    <property type="match status" value="2"/>
</dbReference>
<dbReference type="InterPro" id="IPR000847">
    <property type="entry name" value="LysR_HTH_N"/>
</dbReference>
<keyword evidence="4" id="KW-0804">Transcription</keyword>
<dbReference type="InterPro" id="IPR036388">
    <property type="entry name" value="WH-like_DNA-bd_sf"/>
</dbReference>
<accession>A0A679JGF8</accession>
<dbReference type="PANTHER" id="PTHR30346:SF30">
    <property type="entry name" value="SMALL NEUTRAL PROTEASE REGULATORY PROTEIN"/>
    <property type="match status" value="1"/>
</dbReference>
<dbReference type="Pfam" id="PF03466">
    <property type="entry name" value="LysR_substrate"/>
    <property type="match status" value="1"/>
</dbReference>
<evidence type="ECO:0000259" key="5">
    <source>
        <dbReference type="PROSITE" id="PS50931"/>
    </source>
</evidence>
<gene>
    <name evidence="6" type="primary">hcaR_2</name>
    <name evidence="6" type="ORF">VVAX_03846</name>
</gene>
<evidence type="ECO:0000256" key="2">
    <source>
        <dbReference type="ARBA" id="ARBA00023015"/>
    </source>
</evidence>
<dbReference type="SUPFAM" id="SSF46785">
    <property type="entry name" value="Winged helix' DNA-binding domain"/>
    <property type="match status" value="1"/>
</dbReference>
<organism evidence="6">
    <name type="scientific">Variovorax paradoxus</name>
    <dbReference type="NCBI Taxonomy" id="34073"/>
    <lineage>
        <taxon>Bacteria</taxon>
        <taxon>Pseudomonadati</taxon>
        <taxon>Pseudomonadota</taxon>
        <taxon>Betaproteobacteria</taxon>
        <taxon>Burkholderiales</taxon>
        <taxon>Comamonadaceae</taxon>
        <taxon>Variovorax</taxon>
    </lineage>
</organism>
<dbReference type="FunFam" id="1.10.10.10:FF:000001">
    <property type="entry name" value="LysR family transcriptional regulator"/>
    <property type="match status" value="1"/>
</dbReference>
<dbReference type="PRINTS" id="PR00039">
    <property type="entry name" value="HTHLYSR"/>
</dbReference>
<dbReference type="PANTHER" id="PTHR30346">
    <property type="entry name" value="TRANSCRIPTIONAL DUAL REGULATOR HCAR-RELATED"/>
    <property type="match status" value="1"/>
</dbReference>
<reference evidence="6" key="1">
    <citation type="submission" date="2019-12" db="EMBL/GenBank/DDBJ databases">
        <authorList>
            <person name="Cremers G."/>
        </authorList>
    </citation>
    <scope>NUCLEOTIDE SEQUENCE</scope>
    <source>
        <strain evidence="6">Vvax</strain>
    </source>
</reference>
<dbReference type="CDD" id="cd08451">
    <property type="entry name" value="PBP2_BudR"/>
    <property type="match status" value="1"/>
</dbReference>
<dbReference type="EMBL" id="LR743507">
    <property type="protein sequence ID" value="CAA2106653.1"/>
    <property type="molecule type" value="Genomic_DNA"/>
</dbReference>
<protein>
    <submittedName>
        <fullName evidence="6">Hca operon transcriptional activator HcaR</fullName>
    </submittedName>
</protein>
<evidence type="ECO:0000256" key="4">
    <source>
        <dbReference type="ARBA" id="ARBA00023163"/>
    </source>
</evidence>
<proteinExistence type="inferred from homology"/>
<sequence>MELRHIRYFMAVAEERNFTRAAARIGIGQPPLSQQIKDLEAEIGAQLFRRVPHGAELTTAGQAFLESVRAIPLQAEKAMQAAQRGARGELGALRIGMTGSAIFNPAVPSAIRSFRRAYPAVDLTLEESNTTRLGAGVRDGDFDAAFLRPGAAGSEGLQIRLLSEEPMVVALPARHPAAASEAVDLRRLRGDAFVMTPRAVGPTLFDTVVSACRKSGFEPVLGQSAPQIGSVVTLVAAELGVSVVPASMAQLQVNGVVYRPIEGKPPVTRLTLAYRRGETSSIVRNFIAHAVGGRAAV</sequence>
<evidence type="ECO:0000256" key="1">
    <source>
        <dbReference type="ARBA" id="ARBA00009437"/>
    </source>
</evidence>
<keyword evidence="3" id="KW-0238">DNA-binding</keyword>
<dbReference type="GO" id="GO:0032993">
    <property type="term" value="C:protein-DNA complex"/>
    <property type="evidence" value="ECO:0007669"/>
    <property type="project" value="TreeGrafter"/>
</dbReference>
<feature type="domain" description="HTH lysR-type" evidence="5">
    <location>
        <begin position="1"/>
        <end position="58"/>
    </location>
</feature>
<dbReference type="Pfam" id="PF00126">
    <property type="entry name" value="HTH_1"/>
    <property type="match status" value="1"/>
</dbReference>
<dbReference type="RefSeq" id="WP_339091412.1">
    <property type="nucleotide sequence ID" value="NZ_LR743507.1"/>
</dbReference>
<comment type="similarity">
    <text evidence="1">Belongs to the LysR transcriptional regulatory family.</text>
</comment>
<evidence type="ECO:0000256" key="3">
    <source>
        <dbReference type="ARBA" id="ARBA00023125"/>
    </source>
</evidence>
<keyword evidence="2" id="KW-0805">Transcription regulation</keyword>
<dbReference type="PROSITE" id="PS50931">
    <property type="entry name" value="HTH_LYSR"/>
    <property type="match status" value="1"/>
</dbReference>